<protein>
    <recommendedName>
        <fullName evidence="2">Rhodanese domain-containing protein</fullName>
    </recommendedName>
</protein>
<dbReference type="EMBL" id="BMYO01000001">
    <property type="protein sequence ID" value="GHD57492.1"/>
    <property type="molecule type" value="Genomic_DNA"/>
</dbReference>
<reference evidence="4" key="1">
    <citation type="journal article" date="2019" name="Int. J. Syst. Evol. Microbiol.">
        <title>The Global Catalogue of Microorganisms (GCM) 10K type strain sequencing project: providing services to taxonomists for standard genome sequencing and annotation.</title>
        <authorList>
            <consortium name="The Broad Institute Genomics Platform"/>
            <consortium name="The Broad Institute Genome Sequencing Center for Infectious Disease"/>
            <person name="Wu L."/>
            <person name="Ma J."/>
        </authorList>
    </citation>
    <scope>NUCLEOTIDE SEQUENCE [LARGE SCALE GENOMIC DNA]</scope>
    <source>
        <strain evidence="4">KCTC 23701</strain>
    </source>
</reference>
<dbReference type="Pfam" id="PF00581">
    <property type="entry name" value="Rhodanese"/>
    <property type="match status" value="2"/>
</dbReference>
<evidence type="ECO:0000259" key="2">
    <source>
        <dbReference type="PROSITE" id="PS50206"/>
    </source>
</evidence>
<accession>A0ABQ3GVV1</accession>
<dbReference type="PROSITE" id="PS50206">
    <property type="entry name" value="RHODANESE_3"/>
    <property type="match status" value="2"/>
</dbReference>
<dbReference type="InterPro" id="IPR001763">
    <property type="entry name" value="Rhodanese-like_dom"/>
</dbReference>
<feature type="domain" description="Rhodanese" evidence="2">
    <location>
        <begin position="14"/>
        <end position="120"/>
    </location>
</feature>
<evidence type="ECO:0000313" key="4">
    <source>
        <dbReference type="Proteomes" id="UP000604737"/>
    </source>
</evidence>
<evidence type="ECO:0000256" key="1">
    <source>
        <dbReference type="ARBA" id="ARBA00022737"/>
    </source>
</evidence>
<dbReference type="SUPFAM" id="SSF52821">
    <property type="entry name" value="Rhodanese/Cell cycle control phosphatase"/>
    <property type="match status" value="2"/>
</dbReference>
<sequence>MTSSPLLSAAEALANPVLRYLDVRSQEAYDAGHLPDAIHLVPKAWRVLAKAAETGLEDSAGWLARFAGMGIDRTTQVAIYDDGTMTEAARAWFILQYFGINARVVNGGWPFLLNGAPLASRTASEAKQDHDPSWAGLIDRVEVLSRLQQSDSQIWDARTQDEYTGIKADSYARGGHIPGAVSIDHRLFFAEDGGLLPGEMIGAILEQHGLDRTKRLITHCGSGGRGSFAGLAAAAAGFSRVDVYYLGFSDWAADDGVPVDTIAATPRAELT</sequence>
<evidence type="ECO:0000313" key="3">
    <source>
        <dbReference type="EMBL" id="GHD57492.1"/>
    </source>
</evidence>
<gene>
    <name evidence="3" type="ORF">GCM10007350_06250</name>
</gene>
<proteinExistence type="predicted"/>
<comment type="caution">
    <text evidence="3">The sequence shown here is derived from an EMBL/GenBank/DDBJ whole genome shotgun (WGS) entry which is preliminary data.</text>
</comment>
<dbReference type="InterPro" id="IPR051126">
    <property type="entry name" value="Thiosulfate_sulfurtransferase"/>
</dbReference>
<name>A0ABQ3GVV1_9NEIS</name>
<dbReference type="SMART" id="SM00450">
    <property type="entry name" value="RHOD"/>
    <property type="match status" value="2"/>
</dbReference>
<dbReference type="RefSeq" id="WP_189458667.1">
    <property type="nucleotide sequence ID" value="NZ_BMYO01000001.1"/>
</dbReference>
<organism evidence="3 4">
    <name type="scientific">Jeongeupia chitinilytica</name>
    <dbReference type="NCBI Taxonomy" id="1041641"/>
    <lineage>
        <taxon>Bacteria</taxon>
        <taxon>Pseudomonadati</taxon>
        <taxon>Pseudomonadota</taxon>
        <taxon>Betaproteobacteria</taxon>
        <taxon>Neisseriales</taxon>
        <taxon>Chitinibacteraceae</taxon>
        <taxon>Jeongeupia</taxon>
    </lineage>
</organism>
<dbReference type="InterPro" id="IPR036873">
    <property type="entry name" value="Rhodanese-like_dom_sf"/>
</dbReference>
<keyword evidence="4" id="KW-1185">Reference proteome</keyword>
<dbReference type="Gene3D" id="3.40.250.10">
    <property type="entry name" value="Rhodanese-like domain"/>
    <property type="match status" value="2"/>
</dbReference>
<dbReference type="PANTHER" id="PTHR43855:SF1">
    <property type="entry name" value="THIOSULFATE SULFURTRANSFERASE"/>
    <property type="match status" value="1"/>
</dbReference>
<feature type="domain" description="Rhodanese" evidence="2">
    <location>
        <begin position="148"/>
        <end position="260"/>
    </location>
</feature>
<keyword evidence="1" id="KW-0677">Repeat</keyword>
<dbReference type="Proteomes" id="UP000604737">
    <property type="component" value="Unassembled WGS sequence"/>
</dbReference>
<dbReference type="PANTHER" id="PTHR43855">
    <property type="entry name" value="THIOSULFATE SULFURTRANSFERASE"/>
    <property type="match status" value="1"/>
</dbReference>